<dbReference type="EMBL" id="JANBPK010001040">
    <property type="protein sequence ID" value="KAJ2926989.1"/>
    <property type="molecule type" value="Genomic_DNA"/>
</dbReference>
<dbReference type="OrthoDB" id="5967843at2759"/>
<dbReference type="Proteomes" id="UP001140091">
    <property type="component" value="Unassembled WGS sequence"/>
</dbReference>
<sequence length="321" mass="35459">MGDLRCTSIGIAKNVTVDARPIPPSLGINGWERLLAHTAPNALHDSMARYDPPKCDEDTRVEVTRELTNWIEDREAPQRLLCMTGAAGSGKSALQQTIAESCAGSNILGSAYFFSAGDPTRNTTSSLVPTIAYQLGQRNPGLKEYIGSAVEENELIFSKTLLIQMTALICVPLRRLRASGKLDLASFQYAILIDGLDECKGEDNQAKILKAVKECLLDDDLPFRIFIASRPEWAIRSALDSGGELNELAYHIQLSDQYDATADIRQYLWRRLHELGLQSDDPRARSPGWFTQQDIEELVIAASGQFIYAATVSIRKTIRTA</sequence>
<comment type="caution">
    <text evidence="3">The sequence shown here is derived from an EMBL/GenBank/DDBJ whole genome shotgun (WGS) entry which is preliminary data.</text>
</comment>
<dbReference type="PANTHER" id="PTHR10039">
    <property type="entry name" value="AMELOGENIN"/>
    <property type="match status" value="1"/>
</dbReference>
<evidence type="ECO:0000259" key="2">
    <source>
        <dbReference type="Pfam" id="PF24883"/>
    </source>
</evidence>
<reference evidence="3" key="1">
    <citation type="submission" date="2022-06" db="EMBL/GenBank/DDBJ databases">
        <title>Genome Sequence of Candolleomyces eurysporus.</title>
        <authorList>
            <person name="Buettner E."/>
        </authorList>
    </citation>
    <scope>NUCLEOTIDE SEQUENCE</scope>
    <source>
        <strain evidence="3">VTCC 930004</strain>
    </source>
</reference>
<accession>A0A9W8J3Z0</accession>
<organism evidence="3 4">
    <name type="scientific">Candolleomyces eurysporus</name>
    <dbReference type="NCBI Taxonomy" id="2828524"/>
    <lineage>
        <taxon>Eukaryota</taxon>
        <taxon>Fungi</taxon>
        <taxon>Dikarya</taxon>
        <taxon>Basidiomycota</taxon>
        <taxon>Agaricomycotina</taxon>
        <taxon>Agaricomycetes</taxon>
        <taxon>Agaricomycetidae</taxon>
        <taxon>Agaricales</taxon>
        <taxon>Agaricineae</taxon>
        <taxon>Psathyrellaceae</taxon>
        <taxon>Candolleomyces</taxon>
    </lineage>
</organism>
<feature type="non-terminal residue" evidence="3">
    <location>
        <position position="321"/>
    </location>
</feature>
<protein>
    <recommendedName>
        <fullName evidence="2">Nephrocystin 3-like N-terminal domain-containing protein</fullName>
    </recommendedName>
</protein>
<dbReference type="AlphaFoldDB" id="A0A9W8J3Z0"/>
<dbReference type="Gene3D" id="3.40.50.300">
    <property type="entry name" value="P-loop containing nucleotide triphosphate hydrolases"/>
    <property type="match status" value="1"/>
</dbReference>
<feature type="domain" description="Nephrocystin 3-like N-terminal" evidence="2">
    <location>
        <begin position="66"/>
        <end position="230"/>
    </location>
</feature>
<evidence type="ECO:0000256" key="1">
    <source>
        <dbReference type="ARBA" id="ARBA00022737"/>
    </source>
</evidence>
<evidence type="ECO:0000313" key="3">
    <source>
        <dbReference type="EMBL" id="KAJ2926989.1"/>
    </source>
</evidence>
<dbReference type="InterPro" id="IPR056884">
    <property type="entry name" value="NPHP3-like_N"/>
</dbReference>
<dbReference type="SUPFAM" id="SSF52540">
    <property type="entry name" value="P-loop containing nucleoside triphosphate hydrolases"/>
    <property type="match status" value="1"/>
</dbReference>
<dbReference type="Pfam" id="PF24883">
    <property type="entry name" value="NPHP3_N"/>
    <property type="match status" value="1"/>
</dbReference>
<keyword evidence="4" id="KW-1185">Reference proteome</keyword>
<evidence type="ECO:0000313" key="4">
    <source>
        <dbReference type="Proteomes" id="UP001140091"/>
    </source>
</evidence>
<keyword evidence="1" id="KW-0677">Repeat</keyword>
<gene>
    <name evidence="3" type="ORF">H1R20_g10080</name>
</gene>
<name>A0A9W8J3Z0_9AGAR</name>
<dbReference type="InterPro" id="IPR027417">
    <property type="entry name" value="P-loop_NTPase"/>
</dbReference>
<proteinExistence type="predicted"/>